<evidence type="ECO:0000256" key="5">
    <source>
        <dbReference type="ARBA" id="ARBA00022516"/>
    </source>
</evidence>
<dbReference type="InterPro" id="IPR007482">
    <property type="entry name" value="Tyr_Pase-like_PTPLA"/>
</dbReference>
<accession>A0ABY2HEY2</accession>
<evidence type="ECO:0000256" key="10">
    <source>
        <dbReference type="ARBA" id="ARBA00023136"/>
    </source>
</evidence>
<dbReference type="GeneID" id="300573806"/>
<feature type="transmembrane region" description="Helical" evidence="14">
    <location>
        <begin position="21"/>
        <end position="47"/>
    </location>
</feature>
<sequence>MPPSTTAAPQKPAPPSSPVKTAYLIVYNALSAIAWGLVLQSTVLTLFESGPSIVYLTTGEFTKWTQTAAAMEIVHSLFGIVRAPLLTTLMQVSSRFLLVWGVVHLYPYLAIESPTYSSMLIAWSVTEVIRYSYFALSLSGFTPRLLTWLRYNTFFVLYPIGILSECSLVFLAAVGPAAAEKEYPLALVPYALYAILIIYVPVLTRGGSAGAYILYTHMMAQRRKVMRSLKAKDEKATQ</sequence>
<evidence type="ECO:0000256" key="11">
    <source>
        <dbReference type="ARBA" id="ARBA00023160"/>
    </source>
</evidence>
<feature type="transmembrane region" description="Helical" evidence="14">
    <location>
        <begin position="190"/>
        <end position="215"/>
    </location>
</feature>
<evidence type="ECO:0000313" key="15">
    <source>
        <dbReference type="EMBL" id="TFB06282.1"/>
    </source>
</evidence>
<keyword evidence="5 14" id="KW-0444">Lipid biosynthesis</keyword>
<keyword evidence="16" id="KW-1185">Reference proteome</keyword>
<dbReference type="PANTHER" id="PTHR11035">
    <property type="entry name" value="VERY-LONG-CHAIN (3R)-3-HYDROXYACYL-COA DEHYDRATASE"/>
    <property type="match status" value="1"/>
</dbReference>
<dbReference type="PANTHER" id="PTHR11035:SF3">
    <property type="entry name" value="VERY-LONG-CHAIN (3R)-3-HYDROXYACYL-COA DEHYDRATASE"/>
    <property type="match status" value="1"/>
</dbReference>
<comment type="subcellular location">
    <subcellularLocation>
        <location evidence="14">Endoplasmic reticulum membrane</location>
        <topology evidence="14">Multi-pass membrane protein</topology>
    </subcellularLocation>
    <subcellularLocation>
        <location evidence="1">Membrane</location>
        <topology evidence="1">Multi-pass membrane protein</topology>
    </subcellularLocation>
</comment>
<evidence type="ECO:0000256" key="1">
    <source>
        <dbReference type="ARBA" id="ARBA00004141"/>
    </source>
</evidence>
<evidence type="ECO:0000256" key="9">
    <source>
        <dbReference type="ARBA" id="ARBA00023098"/>
    </source>
</evidence>
<evidence type="ECO:0000256" key="4">
    <source>
        <dbReference type="ARBA" id="ARBA00013122"/>
    </source>
</evidence>
<keyword evidence="10 14" id="KW-0472">Membrane</keyword>
<dbReference type="EC" id="4.2.1.134" evidence="4 14"/>
<evidence type="ECO:0000256" key="2">
    <source>
        <dbReference type="ARBA" id="ARBA00005194"/>
    </source>
</evidence>
<keyword evidence="7 14" id="KW-0276">Fatty acid metabolism</keyword>
<keyword evidence="12 14" id="KW-0456">Lyase</keyword>
<name>A0ABY2HEY2_9HYPO</name>
<comment type="catalytic activity">
    <reaction evidence="13 14">
        <text>a very-long-chain (3R)-3-hydroxyacyl-CoA = a very-long-chain (2E)-enoyl-CoA + H2O</text>
        <dbReference type="Rhea" id="RHEA:45812"/>
        <dbReference type="ChEBI" id="CHEBI:15377"/>
        <dbReference type="ChEBI" id="CHEBI:83728"/>
        <dbReference type="ChEBI" id="CHEBI:85440"/>
        <dbReference type="EC" id="4.2.1.134"/>
    </reaction>
</comment>
<proteinExistence type="inferred from homology"/>
<keyword evidence="8 14" id="KW-1133">Transmembrane helix</keyword>
<evidence type="ECO:0000256" key="14">
    <source>
        <dbReference type="RuleBase" id="RU363109"/>
    </source>
</evidence>
<protein>
    <recommendedName>
        <fullName evidence="4 14">Very-long-chain (3R)-3-hydroxyacyl-CoA dehydratase</fullName>
        <ecNumber evidence="4 14">4.2.1.134</ecNumber>
    </recommendedName>
</protein>
<reference evidence="15 16" key="1">
    <citation type="submission" date="2018-01" db="EMBL/GenBank/DDBJ databases">
        <title>Genome characterization of the sugarcane-associated fungus Trichoderma ghanense CCMA-1212 and their application in lignocelulose bioconversion.</title>
        <authorList>
            <person name="Steindorff A.S."/>
            <person name="Mendes T.D."/>
            <person name="Vilela E.S.D."/>
            <person name="Rodrigues D.S."/>
            <person name="Formighieri E.F."/>
            <person name="Melo I.S."/>
            <person name="Favaro L.C.L."/>
        </authorList>
    </citation>
    <scope>NUCLEOTIDE SEQUENCE [LARGE SCALE GENOMIC DNA]</scope>
    <source>
        <strain evidence="15 16">CCMA-1212</strain>
    </source>
</reference>
<dbReference type="EMBL" id="PPTA01000002">
    <property type="protein sequence ID" value="TFB06282.1"/>
    <property type="molecule type" value="Genomic_DNA"/>
</dbReference>
<dbReference type="RefSeq" id="XP_073562483.1">
    <property type="nucleotide sequence ID" value="XM_073699356.1"/>
</dbReference>
<gene>
    <name evidence="15" type="ORF">CCMA1212_001950</name>
</gene>
<keyword evidence="9 14" id="KW-0443">Lipid metabolism</keyword>
<feature type="transmembrane region" description="Helical" evidence="14">
    <location>
        <begin position="131"/>
        <end position="149"/>
    </location>
</feature>
<keyword evidence="14" id="KW-0256">Endoplasmic reticulum</keyword>
<evidence type="ECO:0000256" key="8">
    <source>
        <dbReference type="ARBA" id="ARBA00022989"/>
    </source>
</evidence>
<evidence type="ECO:0000256" key="13">
    <source>
        <dbReference type="ARBA" id="ARBA00036671"/>
    </source>
</evidence>
<dbReference type="Proteomes" id="UP001642720">
    <property type="component" value="Unassembled WGS sequence"/>
</dbReference>
<evidence type="ECO:0000256" key="7">
    <source>
        <dbReference type="ARBA" id="ARBA00022832"/>
    </source>
</evidence>
<comment type="similarity">
    <text evidence="3 14">Belongs to the very long-chain fatty acids dehydratase HACD family.</text>
</comment>
<keyword evidence="11 14" id="KW-0275">Fatty acid biosynthesis</keyword>
<organism evidence="15 16">
    <name type="scientific">Trichoderma ghanense</name>
    <dbReference type="NCBI Taxonomy" id="65468"/>
    <lineage>
        <taxon>Eukaryota</taxon>
        <taxon>Fungi</taxon>
        <taxon>Dikarya</taxon>
        <taxon>Ascomycota</taxon>
        <taxon>Pezizomycotina</taxon>
        <taxon>Sordariomycetes</taxon>
        <taxon>Hypocreomycetidae</taxon>
        <taxon>Hypocreales</taxon>
        <taxon>Hypocreaceae</taxon>
        <taxon>Trichoderma</taxon>
    </lineage>
</organism>
<evidence type="ECO:0000256" key="12">
    <source>
        <dbReference type="ARBA" id="ARBA00023239"/>
    </source>
</evidence>
<comment type="caution">
    <text evidence="15">The sequence shown here is derived from an EMBL/GenBank/DDBJ whole genome shotgun (WGS) entry which is preliminary data.</text>
</comment>
<feature type="transmembrane region" description="Helical" evidence="14">
    <location>
        <begin position="92"/>
        <end position="111"/>
    </location>
</feature>
<evidence type="ECO:0000256" key="3">
    <source>
        <dbReference type="ARBA" id="ARBA00007811"/>
    </source>
</evidence>
<comment type="pathway">
    <text evidence="2 14">Lipid metabolism; fatty acid biosynthesis.</text>
</comment>
<comment type="function">
    <text evidence="14">Catalyzes the third of the four reactions of the long-chain fatty acids elongation cycle. This endoplasmic reticulum-bound enzymatic process, allows the addition of two carbons to the chain of long- and very long-chain fatty acids/VLCFAs per cycle. This enzyme catalyzes the dehydration of the 3-hydroxyacyl-CoA intermediate into trans-2,3-enoyl-CoA, within each cycle of fatty acid elongation. Thereby, it participates to the production of VLCFAs of different chain lengths that are involved in multiple biological processes as precursors of membrane lipids and lipid mediators.</text>
</comment>
<evidence type="ECO:0000256" key="6">
    <source>
        <dbReference type="ARBA" id="ARBA00022692"/>
    </source>
</evidence>
<feature type="transmembrane region" description="Helical" evidence="14">
    <location>
        <begin position="156"/>
        <end position="178"/>
    </location>
</feature>
<keyword evidence="6 14" id="KW-0812">Transmembrane</keyword>
<evidence type="ECO:0000313" key="16">
    <source>
        <dbReference type="Proteomes" id="UP001642720"/>
    </source>
</evidence>
<dbReference type="Pfam" id="PF04387">
    <property type="entry name" value="PTPLA"/>
    <property type="match status" value="1"/>
</dbReference>